<accession>A0A0K9PX87</accession>
<keyword evidence="4 7" id="KW-1133">Transmembrane helix</keyword>
<dbReference type="AlphaFoldDB" id="A0A0K9PX87"/>
<name>A0A0K9PX87_ZOSMR</name>
<dbReference type="Proteomes" id="UP000036987">
    <property type="component" value="Unassembled WGS sequence"/>
</dbReference>
<dbReference type="EMBL" id="LFYR01000555">
    <property type="protein sequence ID" value="KMZ73653.1"/>
    <property type="molecule type" value="Genomic_DNA"/>
</dbReference>
<reference evidence="9" key="1">
    <citation type="journal article" date="2016" name="Nature">
        <title>The genome of the seagrass Zostera marina reveals angiosperm adaptation to the sea.</title>
        <authorList>
            <person name="Olsen J.L."/>
            <person name="Rouze P."/>
            <person name="Verhelst B."/>
            <person name="Lin Y.-C."/>
            <person name="Bayer T."/>
            <person name="Collen J."/>
            <person name="Dattolo E."/>
            <person name="De Paoli E."/>
            <person name="Dittami S."/>
            <person name="Maumus F."/>
            <person name="Michel G."/>
            <person name="Kersting A."/>
            <person name="Lauritano C."/>
            <person name="Lohaus R."/>
            <person name="Toepel M."/>
            <person name="Tonon T."/>
            <person name="Vanneste K."/>
            <person name="Amirebrahimi M."/>
            <person name="Brakel J."/>
            <person name="Bostroem C."/>
            <person name="Chovatia M."/>
            <person name="Grimwood J."/>
            <person name="Jenkins J.W."/>
            <person name="Jueterbock A."/>
            <person name="Mraz A."/>
            <person name="Stam W.T."/>
            <person name="Tice H."/>
            <person name="Bornberg-Bauer E."/>
            <person name="Green P.J."/>
            <person name="Pearson G.A."/>
            <person name="Procaccini G."/>
            <person name="Duarte C.M."/>
            <person name="Schmutz J."/>
            <person name="Reusch T.B.H."/>
            <person name="Van de Peer Y."/>
        </authorList>
    </citation>
    <scope>NUCLEOTIDE SEQUENCE [LARGE SCALE GENOMIC DNA]</scope>
    <source>
        <strain evidence="9">cv. Finnish</strain>
    </source>
</reference>
<dbReference type="OMA" id="WLVSFWI"/>
<dbReference type="OrthoDB" id="5970161at2759"/>
<feature type="transmembrane region" description="Helical" evidence="7">
    <location>
        <begin position="500"/>
        <end position="525"/>
    </location>
</feature>
<feature type="region of interest" description="Disordered" evidence="6">
    <location>
        <begin position="1"/>
        <end position="24"/>
    </location>
</feature>
<keyword evidence="9" id="KW-1185">Reference proteome</keyword>
<evidence type="ECO:0000313" key="8">
    <source>
        <dbReference type="EMBL" id="KMZ73653.1"/>
    </source>
</evidence>
<gene>
    <name evidence="8" type="ORF">ZOSMA_144G00130</name>
</gene>
<sequence length="617" mass="68481">MIVSETESKSRLEPNKQHDQSSSELSGFDSEVRLAVYIALAHAALAFFLVLLYGLYRLLQDFVRPIQWAILCSIPLREIQNAIVSFWSEPLTFGLTDTFLAVPAAVFRGSSSTLIDIRQACISVILRKKCSKKTISHGVSGRTGGFEKLVQWLISFGMFLFSYERFGFGAVAMFGLVFLFSDPKAVAVVRNASFVRRSKSRFSILTRGILRRLETVVAVGLIFALITGVLVGGVFFSYSIGVESKDAVMSMKTRVQESNYAERIGFKTWMDDNDIPGMIDQYSGKLYDTVLDQIDAIAEQYNVTEFTNGFKQFFLINKTLVDAPATILLANNKPHPYAQKLQSLSTLAKNHDWMGIYTEMDSILQEVLMSRLDLVDMAKSYAFQSMEVSKQVLASSSSLVGGGASLLFSIGLSVLSGAVEVLHFVSQSMVFFWLLYYLITSNSGGATEQAMAMVPIPSTMKERCVEVINHAISSVFLATAKIAFFQGCLTWLLFRFYNIHFLYGSTILALLSPLLPILPTWLSSIPAATQLLMEGRYILAVVLTILHLTLMDYGVFEIQKDIPTHNAYLTGLSIFGGITLFSSALEGAIMGPLIMALVMAWKNLYIEFILGYTKENS</sequence>
<dbReference type="InterPro" id="IPR002549">
    <property type="entry name" value="AI-2E-like"/>
</dbReference>
<evidence type="ECO:0000313" key="9">
    <source>
        <dbReference type="Proteomes" id="UP000036987"/>
    </source>
</evidence>
<dbReference type="GO" id="GO:0016020">
    <property type="term" value="C:membrane"/>
    <property type="evidence" value="ECO:0007669"/>
    <property type="project" value="UniProtKB-SubCell"/>
</dbReference>
<comment type="caution">
    <text evidence="8">The sequence shown here is derived from an EMBL/GenBank/DDBJ whole genome shotgun (WGS) entry which is preliminary data.</text>
</comment>
<evidence type="ECO:0000256" key="2">
    <source>
        <dbReference type="ARBA" id="ARBA00009773"/>
    </source>
</evidence>
<evidence type="ECO:0000256" key="4">
    <source>
        <dbReference type="ARBA" id="ARBA00022989"/>
    </source>
</evidence>
<keyword evidence="5 7" id="KW-0472">Membrane</keyword>
<evidence type="ECO:0000256" key="6">
    <source>
        <dbReference type="SAM" id="MobiDB-lite"/>
    </source>
</evidence>
<feature type="transmembrane region" description="Helical" evidence="7">
    <location>
        <begin position="537"/>
        <end position="556"/>
    </location>
</feature>
<dbReference type="PANTHER" id="PTHR21716">
    <property type="entry name" value="TRANSMEMBRANE PROTEIN"/>
    <property type="match status" value="1"/>
</dbReference>
<keyword evidence="3 7" id="KW-0812">Transmembrane</keyword>
<evidence type="ECO:0000256" key="1">
    <source>
        <dbReference type="ARBA" id="ARBA00004141"/>
    </source>
</evidence>
<evidence type="ECO:0000256" key="5">
    <source>
        <dbReference type="ARBA" id="ARBA00023136"/>
    </source>
</evidence>
<evidence type="ECO:0000256" key="7">
    <source>
        <dbReference type="SAM" id="Phobius"/>
    </source>
</evidence>
<feature type="transmembrane region" description="Helical" evidence="7">
    <location>
        <begin position="152"/>
        <end position="180"/>
    </location>
</feature>
<comment type="similarity">
    <text evidence="2">Belongs to the autoinducer-2 exporter (AI-2E) (TC 2.A.86) family.</text>
</comment>
<organism evidence="8 9">
    <name type="scientific">Zostera marina</name>
    <name type="common">Eelgrass</name>
    <dbReference type="NCBI Taxonomy" id="29655"/>
    <lineage>
        <taxon>Eukaryota</taxon>
        <taxon>Viridiplantae</taxon>
        <taxon>Streptophyta</taxon>
        <taxon>Embryophyta</taxon>
        <taxon>Tracheophyta</taxon>
        <taxon>Spermatophyta</taxon>
        <taxon>Magnoliopsida</taxon>
        <taxon>Liliopsida</taxon>
        <taxon>Zosteraceae</taxon>
        <taxon>Zostera</taxon>
    </lineage>
</organism>
<feature type="transmembrane region" description="Helical" evidence="7">
    <location>
        <begin position="471"/>
        <end position="494"/>
    </location>
</feature>
<proteinExistence type="inferred from homology"/>
<feature type="compositionally biased region" description="Basic and acidic residues" evidence="6">
    <location>
        <begin position="1"/>
        <end position="21"/>
    </location>
</feature>
<evidence type="ECO:0000256" key="3">
    <source>
        <dbReference type="ARBA" id="ARBA00022692"/>
    </source>
</evidence>
<feature type="transmembrane region" description="Helical" evidence="7">
    <location>
        <begin position="568"/>
        <end position="601"/>
    </location>
</feature>
<feature type="transmembrane region" description="Helical" evidence="7">
    <location>
        <begin position="421"/>
        <end position="439"/>
    </location>
</feature>
<feature type="transmembrane region" description="Helical" evidence="7">
    <location>
        <begin position="216"/>
        <end position="242"/>
    </location>
</feature>
<dbReference type="PANTHER" id="PTHR21716:SF72">
    <property type="entry name" value="TRANSMEMBRANE PROTEIN C9ORF5 PROTEIN"/>
    <property type="match status" value="1"/>
</dbReference>
<protein>
    <submittedName>
        <fullName evidence="8">Transmembrane protein C9orf5</fullName>
    </submittedName>
</protein>
<feature type="transmembrane region" description="Helical" evidence="7">
    <location>
        <begin position="34"/>
        <end position="56"/>
    </location>
</feature>
<comment type="subcellular location">
    <subcellularLocation>
        <location evidence="1">Membrane</location>
        <topology evidence="1">Multi-pass membrane protein</topology>
    </subcellularLocation>
</comment>
<feature type="transmembrane region" description="Helical" evidence="7">
    <location>
        <begin position="392"/>
        <end position="415"/>
    </location>
</feature>